<dbReference type="Pfam" id="PF11623">
    <property type="entry name" value="NdhS"/>
    <property type="match status" value="1"/>
</dbReference>
<dbReference type="GO" id="GO:0009767">
    <property type="term" value="P:photosynthetic electron transport chain"/>
    <property type="evidence" value="ECO:0007669"/>
    <property type="project" value="InterPro"/>
</dbReference>
<evidence type="ECO:0000313" key="3">
    <source>
        <dbReference type="Proteomes" id="UP000230069"/>
    </source>
</evidence>
<organism evidence="2 3">
    <name type="scientific">Aquilegia coerulea</name>
    <name type="common">Rocky mountain columbine</name>
    <dbReference type="NCBI Taxonomy" id="218851"/>
    <lineage>
        <taxon>Eukaryota</taxon>
        <taxon>Viridiplantae</taxon>
        <taxon>Streptophyta</taxon>
        <taxon>Embryophyta</taxon>
        <taxon>Tracheophyta</taxon>
        <taxon>Spermatophyta</taxon>
        <taxon>Magnoliopsida</taxon>
        <taxon>Ranunculales</taxon>
        <taxon>Ranunculaceae</taxon>
        <taxon>Thalictroideae</taxon>
        <taxon>Aquilegia</taxon>
    </lineage>
</organism>
<dbReference type="Gene3D" id="2.30.30.140">
    <property type="match status" value="1"/>
</dbReference>
<feature type="compositionally biased region" description="Low complexity" evidence="1">
    <location>
        <begin position="77"/>
        <end position="90"/>
    </location>
</feature>
<dbReference type="FunCoup" id="A0A2G5DIX7">
    <property type="interactions" value="1751"/>
</dbReference>
<evidence type="ECO:0000313" key="2">
    <source>
        <dbReference type="EMBL" id="PIA43465.1"/>
    </source>
</evidence>
<feature type="region of interest" description="Disordered" evidence="1">
    <location>
        <begin position="139"/>
        <end position="168"/>
    </location>
</feature>
<evidence type="ECO:0008006" key="4">
    <source>
        <dbReference type="Google" id="ProtNLM"/>
    </source>
</evidence>
<feature type="region of interest" description="Disordered" evidence="1">
    <location>
        <begin position="1"/>
        <end position="36"/>
    </location>
</feature>
<accession>A0A2G5DIX7</accession>
<sequence>MASFNLPSPQSPFMQKRKASSSFLGETSHLKSSPRAHKVMPTALDIKVMSKFDLFQIMGGRGLCNGEKGLLQELNNPTTPVLPDTSTTTTGSNEDALVTSSSSSTEIEIARDGAFDKELSGLTGGFPGGEKGLQDFLKKNPPPPKKLGSSSSAELDIQVTSSSKSKPPELPLLMPGMIAIVKNEKNPFYMYCGIIQRITDGKAGVLFEGGNWDKLITFRLDELERRDKGPPMVNPKSSVLESQ</sequence>
<dbReference type="InParanoid" id="A0A2G5DIX7"/>
<dbReference type="PANTHER" id="PTHR35494:SF1">
    <property type="entry name" value="NAD(P)H-QUINONE OXIDOREDUCTASE SUBUNIT S, CHLOROPLASTIC"/>
    <property type="match status" value="1"/>
</dbReference>
<feature type="region of interest" description="Disordered" evidence="1">
    <location>
        <begin position="75"/>
        <end position="103"/>
    </location>
</feature>
<evidence type="ECO:0000256" key="1">
    <source>
        <dbReference type="SAM" id="MobiDB-lite"/>
    </source>
</evidence>
<dbReference type="InterPro" id="IPR021659">
    <property type="entry name" value="NdhS"/>
</dbReference>
<gene>
    <name evidence="2" type="ORF">AQUCO_01900099v1</name>
</gene>
<dbReference type="AlphaFoldDB" id="A0A2G5DIX7"/>
<dbReference type="Proteomes" id="UP000230069">
    <property type="component" value="Unassembled WGS sequence"/>
</dbReference>
<dbReference type="PANTHER" id="PTHR35494">
    <property type="entry name" value="NAD(P)H-QUINONE OXIDOREDUCTASE SUBUNIT S, CHLOROPLASTIC"/>
    <property type="match status" value="1"/>
</dbReference>
<dbReference type="EMBL" id="KZ305036">
    <property type="protein sequence ID" value="PIA43465.1"/>
    <property type="molecule type" value="Genomic_DNA"/>
</dbReference>
<feature type="region of interest" description="Disordered" evidence="1">
    <location>
        <begin position="224"/>
        <end position="243"/>
    </location>
</feature>
<keyword evidence="3" id="KW-1185">Reference proteome</keyword>
<protein>
    <recommendedName>
        <fullName evidence="4">NAD(P)H-quinone oxidoreductase subunit S, chloroplastic</fullName>
    </recommendedName>
</protein>
<dbReference type="OrthoDB" id="2015351at2759"/>
<name>A0A2G5DIX7_AQUCA</name>
<reference evidence="2 3" key="1">
    <citation type="submission" date="2017-09" db="EMBL/GenBank/DDBJ databases">
        <title>WGS assembly of Aquilegia coerulea Goldsmith.</title>
        <authorList>
            <person name="Hodges S."/>
            <person name="Kramer E."/>
            <person name="Nordborg M."/>
            <person name="Tomkins J."/>
            <person name="Borevitz J."/>
            <person name="Derieg N."/>
            <person name="Yan J."/>
            <person name="Mihaltcheva S."/>
            <person name="Hayes R.D."/>
            <person name="Rokhsar D."/>
        </authorList>
    </citation>
    <scope>NUCLEOTIDE SEQUENCE [LARGE SCALE GENOMIC DNA]</scope>
    <source>
        <strain evidence="3">cv. Goldsmith</strain>
    </source>
</reference>
<dbReference type="STRING" id="218851.A0A2G5DIX7"/>
<proteinExistence type="predicted"/>
<feature type="compositionally biased region" description="Polar residues" evidence="1">
    <location>
        <begin position="1"/>
        <end position="13"/>
    </location>
</feature>